<accession>A0A4C1YDA6</accession>
<dbReference type="Proteomes" id="UP000299102">
    <property type="component" value="Unassembled WGS sequence"/>
</dbReference>
<comment type="caution">
    <text evidence="1">The sequence shown here is derived from an EMBL/GenBank/DDBJ whole genome shotgun (WGS) entry which is preliminary data.</text>
</comment>
<protein>
    <submittedName>
        <fullName evidence="1">Uncharacterized protein</fullName>
    </submittedName>
</protein>
<evidence type="ECO:0000313" key="2">
    <source>
        <dbReference type="Proteomes" id="UP000299102"/>
    </source>
</evidence>
<proteinExistence type="predicted"/>
<gene>
    <name evidence="1" type="ORF">EVAR_52859_1</name>
</gene>
<dbReference type="EMBL" id="BGZK01001169">
    <property type="protein sequence ID" value="GBP73333.1"/>
    <property type="molecule type" value="Genomic_DNA"/>
</dbReference>
<evidence type="ECO:0000313" key="1">
    <source>
        <dbReference type="EMBL" id="GBP73333.1"/>
    </source>
</evidence>
<reference evidence="1 2" key="1">
    <citation type="journal article" date="2019" name="Commun. Biol.">
        <title>The bagworm genome reveals a unique fibroin gene that provides high tensile strength.</title>
        <authorList>
            <person name="Kono N."/>
            <person name="Nakamura H."/>
            <person name="Ohtoshi R."/>
            <person name="Tomita M."/>
            <person name="Numata K."/>
            <person name="Arakawa K."/>
        </authorList>
    </citation>
    <scope>NUCLEOTIDE SEQUENCE [LARGE SCALE GENOMIC DNA]</scope>
</reference>
<organism evidence="1 2">
    <name type="scientific">Eumeta variegata</name>
    <name type="common">Bagworm moth</name>
    <name type="synonym">Eumeta japonica</name>
    <dbReference type="NCBI Taxonomy" id="151549"/>
    <lineage>
        <taxon>Eukaryota</taxon>
        <taxon>Metazoa</taxon>
        <taxon>Ecdysozoa</taxon>
        <taxon>Arthropoda</taxon>
        <taxon>Hexapoda</taxon>
        <taxon>Insecta</taxon>
        <taxon>Pterygota</taxon>
        <taxon>Neoptera</taxon>
        <taxon>Endopterygota</taxon>
        <taxon>Lepidoptera</taxon>
        <taxon>Glossata</taxon>
        <taxon>Ditrysia</taxon>
        <taxon>Tineoidea</taxon>
        <taxon>Psychidae</taxon>
        <taxon>Oiketicinae</taxon>
        <taxon>Eumeta</taxon>
    </lineage>
</organism>
<name>A0A4C1YDA6_EUMVA</name>
<sequence>MEMNYDPIILKGEYRNIKINPRAKPEPIDHEAMRNSADVETADENGSTFEYDGKEGVALPRANIRCAGRSLSVIISALLRWCDRARRGARKGAQMPIIPVICESARPLKILDVSEQVLSDKMPTSRCNRLNGDRKNDESWIVCAYSSLEGHRTCGIKRGQSRALIGGGAHSPHDTALVHPSPLMAQSKYSE</sequence>
<dbReference type="AlphaFoldDB" id="A0A4C1YDA6"/>
<keyword evidence="2" id="KW-1185">Reference proteome</keyword>